<dbReference type="EMBL" id="CADEPI010000131">
    <property type="protein sequence ID" value="CAB3376726.1"/>
    <property type="molecule type" value="Genomic_DNA"/>
</dbReference>
<name>A0A8S1D3N0_9INSE</name>
<dbReference type="GO" id="GO:0005737">
    <property type="term" value="C:cytoplasm"/>
    <property type="evidence" value="ECO:0007669"/>
    <property type="project" value="TreeGrafter"/>
</dbReference>
<dbReference type="PANTHER" id="PTHR10612:SF34">
    <property type="entry name" value="APOLIPOPROTEIN D"/>
    <property type="match status" value="1"/>
</dbReference>
<proteinExistence type="inferred from homology"/>
<dbReference type="GO" id="GO:0000302">
    <property type="term" value="P:response to reactive oxygen species"/>
    <property type="evidence" value="ECO:0007669"/>
    <property type="project" value="TreeGrafter"/>
</dbReference>
<organism evidence="4 5">
    <name type="scientific">Cloeon dipterum</name>
    <dbReference type="NCBI Taxonomy" id="197152"/>
    <lineage>
        <taxon>Eukaryota</taxon>
        <taxon>Metazoa</taxon>
        <taxon>Ecdysozoa</taxon>
        <taxon>Arthropoda</taxon>
        <taxon>Hexapoda</taxon>
        <taxon>Insecta</taxon>
        <taxon>Pterygota</taxon>
        <taxon>Palaeoptera</taxon>
        <taxon>Ephemeroptera</taxon>
        <taxon>Pisciforma</taxon>
        <taxon>Baetidae</taxon>
        <taxon>Cloeon</taxon>
    </lineage>
</organism>
<feature type="domain" description="Lipocalin/cytosolic fatty-acid binding" evidence="3">
    <location>
        <begin position="62"/>
        <end position="180"/>
    </location>
</feature>
<evidence type="ECO:0000313" key="5">
    <source>
        <dbReference type="Proteomes" id="UP000494165"/>
    </source>
</evidence>
<dbReference type="InterPro" id="IPR000566">
    <property type="entry name" value="Lipocln_cytosolic_FA-bd_dom"/>
</dbReference>
<dbReference type="Proteomes" id="UP000494165">
    <property type="component" value="Unassembled WGS sequence"/>
</dbReference>
<accession>A0A8S1D3N0</accession>
<reference evidence="4 5" key="1">
    <citation type="submission" date="2020-04" db="EMBL/GenBank/DDBJ databases">
        <authorList>
            <person name="Alioto T."/>
            <person name="Alioto T."/>
            <person name="Gomez Garrido J."/>
        </authorList>
    </citation>
    <scope>NUCLEOTIDE SEQUENCE [LARGE SCALE GENOMIC DNA]</scope>
</reference>
<feature type="signal peptide" evidence="2">
    <location>
        <begin position="1"/>
        <end position="20"/>
    </location>
</feature>
<evidence type="ECO:0000259" key="3">
    <source>
        <dbReference type="Pfam" id="PF00061"/>
    </source>
</evidence>
<dbReference type="AlphaFoldDB" id="A0A8S1D3N0"/>
<dbReference type="GO" id="GO:0006629">
    <property type="term" value="P:lipid metabolic process"/>
    <property type="evidence" value="ECO:0007669"/>
    <property type="project" value="TreeGrafter"/>
</dbReference>
<comment type="similarity">
    <text evidence="1 2">Belongs to the calycin superfamily. Lipocalin family.</text>
</comment>
<keyword evidence="5" id="KW-1185">Reference proteome</keyword>
<evidence type="ECO:0000256" key="2">
    <source>
        <dbReference type="PIRNR" id="PIRNR036893"/>
    </source>
</evidence>
<evidence type="ECO:0000313" key="4">
    <source>
        <dbReference type="EMBL" id="CAB3376726.1"/>
    </source>
</evidence>
<dbReference type="Pfam" id="PF00061">
    <property type="entry name" value="Lipocalin"/>
    <property type="match status" value="1"/>
</dbReference>
<dbReference type="PANTHER" id="PTHR10612">
    <property type="entry name" value="APOLIPOPROTEIN D"/>
    <property type="match status" value="1"/>
</dbReference>
<sequence length="208" mass="23602">MQKFIFAAAILVSLAVLAECQVLRSGKCPLITAQQNFSVEKFSGLWYEQVYTRRFSGLNIHCNVEHFKQAGPKNFSLNSFFHSEKENITYHIRGLGEVKRSANTSGILRVTIPKMNVTSDVWVLETDYKNFAVLWNCVDMQGANYMENVEIISREKNAKNKVLLNALNVLPKKKIAKTNLSYAAQTNCPNFDKLLTKFNLTRDALADD</sequence>
<keyword evidence="2" id="KW-0732">Signal</keyword>
<evidence type="ECO:0000256" key="1">
    <source>
        <dbReference type="ARBA" id="ARBA00006889"/>
    </source>
</evidence>
<feature type="chain" id="PRO_5035981137" description="Lipocalin/cytosolic fatty-acid binding domain-containing protein" evidence="2">
    <location>
        <begin position="21"/>
        <end position="208"/>
    </location>
</feature>
<dbReference type="OrthoDB" id="565904at2759"/>
<dbReference type="PIRSF" id="PIRSF036893">
    <property type="entry name" value="Lipocalin_ApoD"/>
    <property type="match status" value="1"/>
</dbReference>
<dbReference type="Gene3D" id="2.40.128.20">
    <property type="match status" value="1"/>
</dbReference>
<dbReference type="InterPro" id="IPR012674">
    <property type="entry name" value="Calycin"/>
</dbReference>
<comment type="caution">
    <text evidence="4">The sequence shown here is derived from an EMBL/GenBank/DDBJ whole genome shotgun (WGS) entry which is preliminary data.</text>
</comment>
<protein>
    <recommendedName>
        <fullName evidence="3">Lipocalin/cytosolic fatty-acid binding domain-containing protein</fullName>
    </recommendedName>
</protein>
<dbReference type="SUPFAM" id="SSF50814">
    <property type="entry name" value="Lipocalins"/>
    <property type="match status" value="1"/>
</dbReference>
<gene>
    <name evidence="4" type="ORF">CLODIP_2_CD05111</name>
</gene>
<dbReference type="InterPro" id="IPR022271">
    <property type="entry name" value="Lipocalin_ApoD"/>
</dbReference>